<feature type="domain" description="HTH cro/C1-type" evidence="2">
    <location>
        <begin position="8"/>
        <end position="62"/>
    </location>
</feature>
<dbReference type="SMART" id="SM00530">
    <property type="entry name" value="HTH_XRE"/>
    <property type="match status" value="1"/>
</dbReference>
<organism evidence="3 4">
    <name type="scientific">Faecalicoccus acidiformans</name>
    <dbReference type="NCBI Taxonomy" id="915173"/>
    <lineage>
        <taxon>Bacteria</taxon>
        <taxon>Bacillati</taxon>
        <taxon>Bacillota</taxon>
        <taxon>Erysipelotrichia</taxon>
        <taxon>Erysipelotrichales</taxon>
        <taxon>Erysipelotrichaceae</taxon>
        <taxon>Faecalicoccus</taxon>
    </lineage>
</organism>
<sequence length="195" mass="22983">MTYLQSNLHFLRTKNKLSQKELAEKLFMTHQTISNHETGKSQPDLEMMQKYADFYEIPLSDLLHLDLSTKKPVKDIGNIIFDKDRQTFQILSGSKGIYPMKDVCKCQIIFEDAKFHNEEIPFPLDHRILVTSYDFWWVNRKVYVGLEIELKNSDKLYIYVSNDAKIQNSDSFKKTMQYAQQIKEQFKTSSKNPVL</sequence>
<evidence type="ECO:0000259" key="2">
    <source>
        <dbReference type="PROSITE" id="PS50943"/>
    </source>
</evidence>
<dbReference type="InterPro" id="IPR001387">
    <property type="entry name" value="Cro/C1-type_HTH"/>
</dbReference>
<protein>
    <submittedName>
        <fullName evidence="3">Transcriptional regulator with XRE-family HTH domain</fullName>
    </submittedName>
</protein>
<dbReference type="CDD" id="cd00093">
    <property type="entry name" value="HTH_XRE"/>
    <property type="match status" value="1"/>
</dbReference>
<dbReference type="GO" id="GO:0003677">
    <property type="term" value="F:DNA binding"/>
    <property type="evidence" value="ECO:0007669"/>
    <property type="project" value="UniProtKB-KW"/>
</dbReference>
<reference evidence="3 4" key="1">
    <citation type="submission" date="2020-08" db="EMBL/GenBank/DDBJ databases">
        <title>Genomic Encyclopedia of Type Strains, Phase IV (KMG-IV): sequencing the most valuable type-strain genomes for metagenomic binning, comparative biology and taxonomic classification.</title>
        <authorList>
            <person name="Goeker M."/>
        </authorList>
    </citation>
    <scope>NUCLEOTIDE SEQUENCE [LARGE SCALE GENOMIC DNA]</scope>
    <source>
        <strain evidence="3 4">DSM 26963</strain>
    </source>
</reference>
<dbReference type="Pfam" id="PF01381">
    <property type="entry name" value="HTH_3"/>
    <property type="match status" value="1"/>
</dbReference>
<evidence type="ECO:0000313" key="4">
    <source>
        <dbReference type="Proteomes" id="UP000521313"/>
    </source>
</evidence>
<dbReference type="InterPro" id="IPR010982">
    <property type="entry name" value="Lambda_DNA-bd_dom_sf"/>
</dbReference>
<dbReference type="Proteomes" id="UP000521313">
    <property type="component" value="Unassembled WGS sequence"/>
</dbReference>
<dbReference type="PROSITE" id="PS50943">
    <property type="entry name" value="HTH_CROC1"/>
    <property type="match status" value="1"/>
</dbReference>
<proteinExistence type="predicted"/>
<name>A0A7W8D2J5_9FIRM</name>
<dbReference type="AlphaFoldDB" id="A0A7W8D2J5"/>
<gene>
    <name evidence="3" type="ORF">HNQ43_001669</name>
</gene>
<dbReference type="PANTHER" id="PTHR46558:SF4">
    <property type="entry name" value="DNA-BIDING PHAGE PROTEIN"/>
    <property type="match status" value="1"/>
</dbReference>
<dbReference type="PANTHER" id="PTHR46558">
    <property type="entry name" value="TRACRIPTIONAL REGULATORY PROTEIN-RELATED-RELATED"/>
    <property type="match status" value="1"/>
</dbReference>
<dbReference type="Gene3D" id="1.10.260.40">
    <property type="entry name" value="lambda repressor-like DNA-binding domains"/>
    <property type="match status" value="1"/>
</dbReference>
<keyword evidence="1" id="KW-0238">DNA-binding</keyword>
<accession>A0A7W8D2J5</accession>
<dbReference type="EMBL" id="JACHHD010000019">
    <property type="protein sequence ID" value="MBB5185594.1"/>
    <property type="molecule type" value="Genomic_DNA"/>
</dbReference>
<dbReference type="RefSeq" id="WP_183376695.1">
    <property type="nucleotide sequence ID" value="NZ_JACHHD010000019.1"/>
</dbReference>
<evidence type="ECO:0000313" key="3">
    <source>
        <dbReference type="EMBL" id="MBB5185594.1"/>
    </source>
</evidence>
<comment type="caution">
    <text evidence="3">The sequence shown here is derived from an EMBL/GenBank/DDBJ whole genome shotgun (WGS) entry which is preliminary data.</text>
</comment>
<dbReference type="SUPFAM" id="SSF47413">
    <property type="entry name" value="lambda repressor-like DNA-binding domains"/>
    <property type="match status" value="1"/>
</dbReference>
<evidence type="ECO:0000256" key="1">
    <source>
        <dbReference type="ARBA" id="ARBA00023125"/>
    </source>
</evidence>